<dbReference type="SMART" id="SM00100">
    <property type="entry name" value="cNMP"/>
    <property type="match status" value="1"/>
</dbReference>
<evidence type="ECO:0000256" key="2">
    <source>
        <dbReference type="ARBA" id="ARBA00023125"/>
    </source>
</evidence>
<dbReference type="InterPro" id="IPR014710">
    <property type="entry name" value="RmlC-like_jellyroll"/>
</dbReference>
<evidence type="ECO:0000313" key="6">
    <source>
        <dbReference type="EMBL" id="MBN7797163.1"/>
    </source>
</evidence>
<name>A0A939IML5_9GAMM</name>
<dbReference type="EMBL" id="JAFKCZ010000007">
    <property type="protein sequence ID" value="MBN7797163.1"/>
    <property type="molecule type" value="Genomic_DNA"/>
</dbReference>
<dbReference type="InterPro" id="IPR018490">
    <property type="entry name" value="cNMP-bd_dom_sf"/>
</dbReference>
<dbReference type="Pfam" id="PF13545">
    <property type="entry name" value="HTH_Crp_2"/>
    <property type="match status" value="1"/>
</dbReference>
<keyword evidence="1" id="KW-0805">Transcription regulation</keyword>
<dbReference type="PANTHER" id="PTHR24567">
    <property type="entry name" value="CRP FAMILY TRANSCRIPTIONAL REGULATORY PROTEIN"/>
    <property type="match status" value="1"/>
</dbReference>
<dbReference type="RefSeq" id="WP_206560605.1">
    <property type="nucleotide sequence ID" value="NZ_JAFKCZ010000007.1"/>
</dbReference>
<protein>
    <submittedName>
        <fullName evidence="6">Crp/Fnr family transcriptional regulator</fullName>
    </submittedName>
</protein>
<feature type="domain" description="HTH crp-type" evidence="5">
    <location>
        <begin position="144"/>
        <end position="217"/>
    </location>
</feature>
<reference evidence="6" key="1">
    <citation type="submission" date="2021-02" db="EMBL/GenBank/DDBJ databases">
        <title>PHA producing bacteria isolated from coastal sediment in Guangdong, Shenzhen.</title>
        <authorList>
            <person name="Zheng W."/>
            <person name="Yu S."/>
            <person name="Huang Y."/>
        </authorList>
    </citation>
    <scope>NUCLEOTIDE SEQUENCE</scope>
    <source>
        <strain evidence="6">TN14-10</strain>
    </source>
</reference>
<dbReference type="PROSITE" id="PS50042">
    <property type="entry name" value="CNMP_BINDING_3"/>
    <property type="match status" value="1"/>
</dbReference>
<dbReference type="InterPro" id="IPR000595">
    <property type="entry name" value="cNMP-bd_dom"/>
</dbReference>
<dbReference type="PROSITE" id="PS51063">
    <property type="entry name" value="HTH_CRP_2"/>
    <property type="match status" value="1"/>
</dbReference>
<dbReference type="GO" id="GO:0005829">
    <property type="term" value="C:cytosol"/>
    <property type="evidence" value="ECO:0007669"/>
    <property type="project" value="TreeGrafter"/>
</dbReference>
<dbReference type="GO" id="GO:0003700">
    <property type="term" value="F:DNA-binding transcription factor activity"/>
    <property type="evidence" value="ECO:0007669"/>
    <property type="project" value="TreeGrafter"/>
</dbReference>
<dbReference type="PANTHER" id="PTHR24567:SF74">
    <property type="entry name" value="HTH-TYPE TRANSCRIPTIONAL REGULATOR ARCR"/>
    <property type="match status" value="1"/>
</dbReference>
<evidence type="ECO:0000256" key="3">
    <source>
        <dbReference type="ARBA" id="ARBA00023163"/>
    </source>
</evidence>
<keyword evidence="7" id="KW-1185">Reference proteome</keyword>
<comment type="caution">
    <text evidence="6">The sequence shown here is derived from an EMBL/GenBank/DDBJ whole genome shotgun (WGS) entry which is preliminary data.</text>
</comment>
<dbReference type="AlphaFoldDB" id="A0A939IML5"/>
<dbReference type="Gene3D" id="1.10.10.10">
    <property type="entry name" value="Winged helix-like DNA-binding domain superfamily/Winged helix DNA-binding domain"/>
    <property type="match status" value="1"/>
</dbReference>
<accession>A0A939IML5</accession>
<dbReference type="InterPro" id="IPR036390">
    <property type="entry name" value="WH_DNA-bd_sf"/>
</dbReference>
<feature type="domain" description="Cyclic nucleotide-binding" evidence="4">
    <location>
        <begin position="10"/>
        <end position="130"/>
    </location>
</feature>
<dbReference type="Proteomes" id="UP000664303">
    <property type="component" value="Unassembled WGS sequence"/>
</dbReference>
<dbReference type="InterPro" id="IPR050397">
    <property type="entry name" value="Env_Response_Regulators"/>
</dbReference>
<sequence>MRKVQGLHSWIDSLPPALRETVRARMNRRPYEDGQPIYLIGEEGRELFQIVSGKVRVVSFTEEGKEVQLAELRSGDCFGELSLITGLGRDVSMFATGQTELLVLRRGDFQQLYDDHREIPRELNKLLAHRLIVSYTILTDACLLPLRHRLTRVLAQLAYSEGTTDENGNTIVEGVTHEKLATMLGVTRQAITREMKVLEETELVHARYSRVCVPEISRLVASCKLFSGGELIVPDYSD</sequence>
<dbReference type="InterPro" id="IPR012318">
    <property type="entry name" value="HTH_CRP"/>
</dbReference>
<evidence type="ECO:0000259" key="5">
    <source>
        <dbReference type="PROSITE" id="PS51063"/>
    </source>
</evidence>
<dbReference type="Gene3D" id="2.60.120.10">
    <property type="entry name" value="Jelly Rolls"/>
    <property type="match status" value="1"/>
</dbReference>
<dbReference type="CDD" id="cd00038">
    <property type="entry name" value="CAP_ED"/>
    <property type="match status" value="1"/>
</dbReference>
<organism evidence="6 7">
    <name type="scientific">Parahaliea mediterranea</name>
    <dbReference type="NCBI Taxonomy" id="651086"/>
    <lineage>
        <taxon>Bacteria</taxon>
        <taxon>Pseudomonadati</taxon>
        <taxon>Pseudomonadota</taxon>
        <taxon>Gammaproteobacteria</taxon>
        <taxon>Cellvibrionales</taxon>
        <taxon>Halieaceae</taxon>
        <taxon>Parahaliea</taxon>
    </lineage>
</organism>
<dbReference type="GO" id="GO:0003677">
    <property type="term" value="F:DNA binding"/>
    <property type="evidence" value="ECO:0007669"/>
    <property type="project" value="UniProtKB-KW"/>
</dbReference>
<evidence type="ECO:0000313" key="7">
    <source>
        <dbReference type="Proteomes" id="UP000664303"/>
    </source>
</evidence>
<evidence type="ECO:0000259" key="4">
    <source>
        <dbReference type="PROSITE" id="PS50042"/>
    </source>
</evidence>
<proteinExistence type="predicted"/>
<gene>
    <name evidence="6" type="ORF">JYP50_11200</name>
</gene>
<keyword evidence="2" id="KW-0238">DNA-binding</keyword>
<dbReference type="SUPFAM" id="SSF46785">
    <property type="entry name" value="Winged helix' DNA-binding domain"/>
    <property type="match status" value="1"/>
</dbReference>
<dbReference type="Pfam" id="PF00027">
    <property type="entry name" value="cNMP_binding"/>
    <property type="match status" value="1"/>
</dbReference>
<evidence type="ECO:0000256" key="1">
    <source>
        <dbReference type="ARBA" id="ARBA00023015"/>
    </source>
</evidence>
<dbReference type="SUPFAM" id="SSF51206">
    <property type="entry name" value="cAMP-binding domain-like"/>
    <property type="match status" value="1"/>
</dbReference>
<dbReference type="InterPro" id="IPR036388">
    <property type="entry name" value="WH-like_DNA-bd_sf"/>
</dbReference>
<keyword evidence="3" id="KW-0804">Transcription</keyword>